<dbReference type="GO" id="GO:0070475">
    <property type="term" value="P:rRNA base methylation"/>
    <property type="evidence" value="ECO:0007669"/>
    <property type="project" value="TreeGrafter"/>
</dbReference>
<dbReference type="InterPro" id="IPR002792">
    <property type="entry name" value="TRAM_dom"/>
</dbReference>
<dbReference type="PROSITE" id="PS01230">
    <property type="entry name" value="TRMA_1"/>
    <property type="match status" value="1"/>
</dbReference>
<keyword evidence="1 4" id="KW-0489">Methyltransferase</keyword>
<organism evidence="7 8">
    <name type="scientific">Candidatus Galligastranaerophilus intestinavium</name>
    <dbReference type="NCBI Taxonomy" id="2840836"/>
    <lineage>
        <taxon>Bacteria</taxon>
        <taxon>Candidatus Galligastranaerophilus</taxon>
    </lineage>
</organism>
<dbReference type="SUPFAM" id="SSF53335">
    <property type="entry name" value="S-adenosyl-L-methionine-dependent methyltransferases"/>
    <property type="match status" value="1"/>
</dbReference>
<dbReference type="EMBL" id="DVJQ01000020">
    <property type="protein sequence ID" value="HIS73815.1"/>
    <property type="molecule type" value="Genomic_DNA"/>
</dbReference>
<dbReference type="PANTHER" id="PTHR11061">
    <property type="entry name" value="RNA M5U METHYLTRANSFERASE"/>
    <property type="match status" value="1"/>
</dbReference>
<reference evidence="7" key="1">
    <citation type="submission" date="2020-10" db="EMBL/GenBank/DDBJ databases">
        <authorList>
            <person name="Gilroy R."/>
        </authorList>
    </citation>
    <scope>NUCLEOTIDE SEQUENCE</scope>
    <source>
        <strain evidence="7">CHK152-2871</strain>
    </source>
</reference>
<dbReference type="InterPro" id="IPR030391">
    <property type="entry name" value="MeTrfase_TrmA_CS"/>
</dbReference>
<keyword evidence="3 4" id="KW-0949">S-adenosyl-L-methionine</keyword>
<evidence type="ECO:0000256" key="3">
    <source>
        <dbReference type="ARBA" id="ARBA00022691"/>
    </source>
</evidence>
<accession>A0A9D1FIG7</accession>
<evidence type="ECO:0000256" key="5">
    <source>
        <dbReference type="PROSITE-ProRule" id="PRU10015"/>
    </source>
</evidence>
<gene>
    <name evidence="7" type="primary">rlmD</name>
    <name evidence="7" type="ORF">IAA86_02205</name>
</gene>
<feature type="domain" description="TRAM" evidence="6">
    <location>
        <begin position="1"/>
        <end position="65"/>
    </location>
</feature>
<dbReference type="SUPFAM" id="SSF50249">
    <property type="entry name" value="Nucleic acid-binding proteins"/>
    <property type="match status" value="1"/>
</dbReference>
<name>A0A9D1FIG7_9BACT</name>
<dbReference type="InterPro" id="IPR029063">
    <property type="entry name" value="SAM-dependent_MTases_sf"/>
</dbReference>
<dbReference type="Proteomes" id="UP000886865">
    <property type="component" value="Unassembled WGS sequence"/>
</dbReference>
<dbReference type="GO" id="GO:0070041">
    <property type="term" value="F:rRNA (uridine-C5-)-methyltransferase activity"/>
    <property type="evidence" value="ECO:0007669"/>
    <property type="project" value="TreeGrafter"/>
</dbReference>
<dbReference type="CDD" id="cd02440">
    <property type="entry name" value="AdoMet_MTases"/>
    <property type="match status" value="1"/>
</dbReference>
<dbReference type="PROSITE" id="PS51687">
    <property type="entry name" value="SAM_MT_RNA_M5U"/>
    <property type="match status" value="1"/>
</dbReference>
<sequence>MIKQNDIIELEIEKLTYEGAALGRYFCDDCPSGFVVFVKEAAPKDRLKVKITKLNKTYAKGEIVEIIEPSKHRIKPFCPLFRACGGCCYQYLEYDYLLEQKNNMLKEAFLKSDFQPEFLEPIKSPELMGYRHKIQYRVSQTKNSKRLLIGYYKEKSHDITNIKYCPIQPAQADEMAQFVRDNWSFGAYREKNHKGLLKSFAARFSNDLKSALLTFVLNVSSADYSKIEPDLTTFFETMGKNFPFIKSISVNFNPDKTNKILSDDFKNVWGEDFIYETLEDENCKRVYKISPASFFQVNPKCAVEIFNEVKKNIGENSSILDAYGGVGAIGIWLCDKAGKIYLVEESKSAIDDAKVNFKLNNCKNYEVFLGDAKEQFKKFLKDRKKFGALIIDPPRKGLSAEALEALSKLSDKIIYVSCNPQTLVRDVKYLQTLGFRAKTTRAFDMFPYSYHIESVTVIERE</sequence>
<dbReference type="InterPro" id="IPR030390">
    <property type="entry name" value="MeTrfase_TrmA_AS"/>
</dbReference>
<evidence type="ECO:0000256" key="1">
    <source>
        <dbReference type="ARBA" id="ARBA00022603"/>
    </source>
</evidence>
<dbReference type="InterPro" id="IPR010280">
    <property type="entry name" value="U5_MeTrfase_fam"/>
</dbReference>
<dbReference type="PANTHER" id="PTHR11061:SF30">
    <property type="entry name" value="TRNA (URACIL(54)-C(5))-METHYLTRANSFERASE"/>
    <property type="match status" value="1"/>
</dbReference>
<comment type="caution">
    <text evidence="7">The sequence shown here is derived from an EMBL/GenBank/DDBJ whole genome shotgun (WGS) entry which is preliminary data.</text>
</comment>
<dbReference type="Pfam" id="PF05958">
    <property type="entry name" value="tRNA_U5-meth_tr"/>
    <property type="match status" value="1"/>
</dbReference>
<dbReference type="Gene3D" id="3.40.50.150">
    <property type="entry name" value="Vaccinia Virus protein VP39"/>
    <property type="match status" value="1"/>
</dbReference>
<feature type="binding site" evidence="4">
    <location>
        <position position="344"/>
    </location>
    <ligand>
        <name>S-adenosyl-L-methionine</name>
        <dbReference type="ChEBI" id="CHEBI:59789"/>
    </ligand>
</feature>
<feature type="binding site" evidence="4">
    <location>
        <position position="296"/>
    </location>
    <ligand>
        <name>S-adenosyl-L-methionine</name>
        <dbReference type="ChEBI" id="CHEBI:59789"/>
    </ligand>
</feature>
<evidence type="ECO:0000313" key="8">
    <source>
        <dbReference type="Proteomes" id="UP000886865"/>
    </source>
</evidence>
<feature type="active site" evidence="5">
    <location>
        <position position="418"/>
    </location>
</feature>
<dbReference type="AlphaFoldDB" id="A0A9D1FIG7"/>
<dbReference type="Gene3D" id="2.40.50.1070">
    <property type="match status" value="1"/>
</dbReference>
<evidence type="ECO:0000259" key="6">
    <source>
        <dbReference type="PROSITE" id="PS50926"/>
    </source>
</evidence>
<dbReference type="EC" id="2.1.1.190" evidence="7"/>
<dbReference type="PROSITE" id="PS01231">
    <property type="entry name" value="TRMA_2"/>
    <property type="match status" value="1"/>
</dbReference>
<dbReference type="Gene3D" id="2.40.50.140">
    <property type="entry name" value="Nucleic acid-binding proteins"/>
    <property type="match status" value="1"/>
</dbReference>
<feature type="binding site" evidence="4">
    <location>
        <position position="323"/>
    </location>
    <ligand>
        <name>S-adenosyl-L-methionine</name>
        <dbReference type="ChEBI" id="CHEBI:59789"/>
    </ligand>
</feature>
<dbReference type="InterPro" id="IPR012340">
    <property type="entry name" value="NA-bd_OB-fold"/>
</dbReference>
<feature type="binding site" evidence="4">
    <location>
        <position position="392"/>
    </location>
    <ligand>
        <name>S-adenosyl-L-methionine</name>
        <dbReference type="ChEBI" id="CHEBI:59789"/>
    </ligand>
</feature>
<reference evidence="7" key="2">
    <citation type="journal article" date="2021" name="PeerJ">
        <title>Extensive microbial diversity within the chicken gut microbiome revealed by metagenomics and culture.</title>
        <authorList>
            <person name="Gilroy R."/>
            <person name="Ravi A."/>
            <person name="Getino M."/>
            <person name="Pursley I."/>
            <person name="Horton D.L."/>
            <person name="Alikhan N.F."/>
            <person name="Baker D."/>
            <person name="Gharbi K."/>
            <person name="Hall N."/>
            <person name="Watson M."/>
            <person name="Adriaenssens E.M."/>
            <person name="Foster-Nyarko E."/>
            <person name="Jarju S."/>
            <person name="Secka A."/>
            <person name="Antonio M."/>
            <person name="Oren A."/>
            <person name="Chaudhuri R.R."/>
            <person name="La Ragione R."/>
            <person name="Hildebrand F."/>
            <person name="Pallen M.J."/>
        </authorList>
    </citation>
    <scope>NUCLEOTIDE SEQUENCE</scope>
    <source>
        <strain evidence="7">CHK152-2871</strain>
    </source>
</reference>
<evidence type="ECO:0000256" key="2">
    <source>
        <dbReference type="ARBA" id="ARBA00022679"/>
    </source>
</evidence>
<feature type="active site" description="Nucleophile" evidence="4">
    <location>
        <position position="418"/>
    </location>
</feature>
<evidence type="ECO:0000313" key="7">
    <source>
        <dbReference type="EMBL" id="HIS73815.1"/>
    </source>
</evidence>
<dbReference type="PROSITE" id="PS50926">
    <property type="entry name" value="TRAM"/>
    <property type="match status" value="1"/>
</dbReference>
<dbReference type="Pfam" id="PF01938">
    <property type="entry name" value="TRAM"/>
    <property type="match status" value="1"/>
</dbReference>
<proteinExistence type="inferred from homology"/>
<dbReference type="NCBIfam" id="TIGR00479">
    <property type="entry name" value="rumA"/>
    <property type="match status" value="1"/>
</dbReference>
<evidence type="ECO:0000256" key="4">
    <source>
        <dbReference type="PROSITE-ProRule" id="PRU01024"/>
    </source>
</evidence>
<protein>
    <submittedName>
        <fullName evidence="7">23S rRNA (Uracil(1939)-C(5))-methyltransferase RlmD</fullName>
        <ecNumber evidence="7">2.1.1.190</ecNumber>
    </submittedName>
</protein>
<comment type="similarity">
    <text evidence="4">Belongs to the class I-like SAM-binding methyltransferase superfamily. RNA M5U methyltransferase family.</text>
</comment>
<keyword evidence="2 4" id="KW-0808">Transferase</keyword>